<dbReference type="EMBL" id="CP015596">
    <property type="protein sequence ID" value="ANE81199.1"/>
    <property type="molecule type" value="Genomic_DNA"/>
</dbReference>
<dbReference type="AlphaFoldDB" id="A0A172UPM9"/>
<keyword evidence="2" id="KW-1185">Reference proteome</keyword>
<sequence length="158" mass="17423">MGIVTTSSETAFSQSAETIYDFVTNPVNWARTYPGGPRITGVPATLPLQVGDTWQEAHPTEDRVFTWQLAIATRPRMWVFTSVGRLGADYAGNGGFEGRMTVEYHFSMPDPAVTLFTRTMTIEAYRDAPMADGFFRIVNPSHIDAYHAAVARELGALS</sequence>
<dbReference type="Proteomes" id="UP000077143">
    <property type="component" value="Chromosome"/>
</dbReference>
<dbReference type="RefSeq" id="WP_067998591.1">
    <property type="nucleotide sequence ID" value="NZ_CP015596.1"/>
</dbReference>
<gene>
    <name evidence="1" type="ORF">A7U43_19635</name>
</gene>
<proteinExistence type="predicted"/>
<evidence type="ECO:0000313" key="2">
    <source>
        <dbReference type="Proteomes" id="UP000077143"/>
    </source>
</evidence>
<evidence type="ECO:0000313" key="1">
    <source>
        <dbReference type="EMBL" id="ANE81199.1"/>
    </source>
</evidence>
<dbReference type="Gene3D" id="3.30.530.20">
    <property type="match status" value="1"/>
</dbReference>
<dbReference type="OrthoDB" id="4718428at2"/>
<dbReference type="SUPFAM" id="SSF55961">
    <property type="entry name" value="Bet v1-like"/>
    <property type="match status" value="1"/>
</dbReference>
<dbReference type="STRING" id="1682113.A7U43_19635"/>
<accession>A0A172UPM9</accession>
<dbReference type="InterPro" id="IPR023393">
    <property type="entry name" value="START-like_dom_sf"/>
</dbReference>
<reference evidence="1 2" key="1">
    <citation type="submission" date="2016-05" db="EMBL/GenBank/DDBJ databases">
        <title>Complete genome sequence of a phthalic acid esters degrading Mycobacterium sp. YC-RL4.</title>
        <authorList>
            <person name="Ren L."/>
            <person name="Fan S."/>
            <person name="Ruth N."/>
            <person name="Jia Y."/>
            <person name="Wang J."/>
            <person name="Qiao C."/>
        </authorList>
    </citation>
    <scope>NUCLEOTIDE SEQUENCE [LARGE SCALE GENOMIC DNA]</scope>
    <source>
        <strain evidence="1 2">YC-RL4</strain>
    </source>
</reference>
<organism evidence="1 2">
    <name type="scientific">Mycobacterium adipatum</name>
    <dbReference type="NCBI Taxonomy" id="1682113"/>
    <lineage>
        <taxon>Bacteria</taxon>
        <taxon>Bacillati</taxon>
        <taxon>Actinomycetota</taxon>
        <taxon>Actinomycetes</taxon>
        <taxon>Mycobacteriales</taxon>
        <taxon>Mycobacteriaceae</taxon>
        <taxon>Mycobacterium</taxon>
    </lineage>
</organism>
<protein>
    <submittedName>
        <fullName evidence="1">Polyketide cyclase</fullName>
    </submittedName>
</protein>
<dbReference type="KEGG" id="madi:A7U43_19635"/>
<name>A0A172UPM9_9MYCO</name>